<reference evidence="1 2" key="1">
    <citation type="submission" date="2018-07" db="EMBL/GenBank/DDBJ databases">
        <title>Genomic Encyclopedia of Type Strains, Phase IV (KMG-IV): sequencing the most valuable type-strain genomes for metagenomic binning, comparative biology and taxonomic classification.</title>
        <authorList>
            <person name="Goeker M."/>
        </authorList>
    </citation>
    <scope>NUCLEOTIDE SEQUENCE [LARGE SCALE GENOMIC DNA]</scope>
    <source>
        <strain evidence="1 2">DSM 7466</strain>
    </source>
</reference>
<name>A0A371NED5_9EURY</name>
<accession>A0A371NED5</accession>
<dbReference type="Proteomes" id="UP000256864">
    <property type="component" value="Unassembled WGS sequence"/>
</dbReference>
<dbReference type="AlphaFoldDB" id="A0A371NED5"/>
<evidence type="ECO:0000313" key="1">
    <source>
        <dbReference type="EMBL" id="REE28867.1"/>
    </source>
</evidence>
<sequence length="228" mass="25781">MDYTQIGERFRELLKLKNEPVAIRWSVREPQDIEREEGKSRFCKKLEKAMKGEVFYATADEEECMGGARYTGLRDAKEFPANMRSGAFLTAMGVYRDIPAVQRSWRNNLNIEPGIFRALIFAPLGRAEFEPDVIFIICNARQAMEILHANAYDSGSHGLGADSGPICSSMAALPYLTGKVTYGFGDTGSRRHMEIRDEDVMVSIPAGDLPRIVSNLEEMRTRRSFREE</sequence>
<dbReference type="PANTHER" id="PTHR37954">
    <property type="entry name" value="BLL4979 PROTEIN"/>
    <property type="match status" value="1"/>
</dbReference>
<keyword evidence="2" id="KW-1185">Reference proteome</keyword>
<organism evidence="1 2">
    <name type="scientific">Methanothermobacter defluvii</name>
    <dbReference type="NCBI Taxonomy" id="49339"/>
    <lineage>
        <taxon>Archaea</taxon>
        <taxon>Methanobacteriati</taxon>
        <taxon>Methanobacteriota</taxon>
        <taxon>Methanomada group</taxon>
        <taxon>Methanobacteria</taxon>
        <taxon>Methanobacteriales</taxon>
        <taxon>Methanobacteriaceae</taxon>
        <taxon>Methanothermobacter</taxon>
    </lineage>
</organism>
<dbReference type="PANTHER" id="PTHR37954:SF3">
    <property type="entry name" value="DUF169 DOMAIN-CONTAINING PROTEIN"/>
    <property type="match status" value="1"/>
</dbReference>
<proteinExistence type="predicted"/>
<protein>
    <submittedName>
        <fullName evidence="1">Uncharacterized protein (DUF169 family)</fullName>
    </submittedName>
</protein>
<dbReference type="Pfam" id="PF02596">
    <property type="entry name" value="DUF169"/>
    <property type="match status" value="1"/>
</dbReference>
<comment type="caution">
    <text evidence="1">The sequence shown here is derived from an EMBL/GenBank/DDBJ whole genome shotgun (WGS) entry which is preliminary data.</text>
</comment>
<evidence type="ECO:0000313" key="2">
    <source>
        <dbReference type="Proteomes" id="UP000256864"/>
    </source>
</evidence>
<dbReference type="GeneID" id="77402889"/>
<gene>
    <name evidence="1" type="ORF">C7452_0892</name>
</gene>
<dbReference type="RefSeq" id="WP_115892350.1">
    <property type="nucleotide sequence ID" value="NZ_QREL01000001.1"/>
</dbReference>
<dbReference type="EMBL" id="QREL01000001">
    <property type="protein sequence ID" value="REE28867.1"/>
    <property type="molecule type" value="Genomic_DNA"/>
</dbReference>
<dbReference type="InterPro" id="IPR003748">
    <property type="entry name" value="DUF169"/>
</dbReference>